<feature type="coiled-coil region" evidence="1">
    <location>
        <begin position="157"/>
        <end position="184"/>
    </location>
</feature>
<accession>A0ABP9D7H8</accession>
<organism evidence="2 3">
    <name type="scientific">Algivirga pacifica</name>
    <dbReference type="NCBI Taxonomy" id="1162670"/>
    <lineage>
        <taxon>Bacteria</taxon>
        <taxon>Pseudomonadati</taxon>
        <taxon>Bacteroidota</taxon>
        <taxon>Cytophagia</taxon>
        <taxon>Cytophagales</taxon>
        <taxon>Flammeovirgaceae</taxon>
        <taxon>Algivirga</taxon>
    </lineage>
</organism>
<evidence type="ECO:0000313" key="3">
    <source>
        <dbReference type="Proteomes" id="UP001500298"/>
    </source>
</evidence>
<protein>
    <submittedName>
        <fullName evidence="2">Uncharacterized protein</fullName>
    </submittedName>
</protein>
<dbReference type="Proteomes" id="UP001500298">
    <property type="component" value="Unassembled WGS sequence"/>
</dbReference>
<keyword evidence="1" id="KW-0175">Coiled coil</keyword>
<evidence type="ECO:0000313" key="2">
    <source>
        <dbReference type="EMBL" id="GAA4828228.1"/>
    </source>
</evidence>
<dbReference type="EMBL" id="BAABJX010000020">
    <property type="protein sequence ID" value="GAA4828228.1"/>
    <property type="molecule type" value="Genomic_DNA"/>
</dbReference>
<evidence type="ECO:0000256" key="1">
    <source>
        <dbReference type="SAM" id="Coils"/>
    </source>
</evidence>
<proteinExistence type="predicted"/>
<name>A0ABP9D7H8_9BACT</name>
<sequence>MLSESKREELLQLLQLLESDRSLGVSEFKKKVSAIVGVQKAELFVDIFINEQQGLKQEIFNHVEEKFQEKLREGAHRSVVRYIEKHFPAGLMLNTSSYLKEVYRKLERIEAQQQKSEKDPLPETVASLQTDLRSLERRFEEIDVYTDHLEQRLAKQEKLFSGQVQQLQAQLEALQQQQAIVTKELTENKKVAPEVEEKEEVTQEITLHSNSSISSSGELHMELLPEEGENAEFARVSETEDYYALGKGGHFLDLSRVDKGFDRQFRLTVINEDEAAFELINHPLKIQQANTQFEDSILPFVELASGSAPEATTKVNVLQAGTAVKEAEGWVVKEKCVITYC</sequence>
<keyword evidence="3" id="KW-1185">Reference proteome</keyword>
<gene>
    <name evidence="2" type="ORF">GCM10023331_11540</name>
</gene>
<reference evidence="3" key="1">
    <citation type="journal article" date="2019" name="Int. J. Syst. Evol. Microbiol.">
        <title>The Global Catalogue of Microorganisms (GCM) 10K type strain sequencing project: providing services to taxonomists for standard genome sequencing and annotation.</title>
        <authorList>
            <consortium name="The Broad Institute Genomics Platform"/>
            <consortium name="The Broad Institute Genome Sequencing Center for Infectious Disease"/>
            <person name="Wu L."/>
            <person name="Ma J."/>
        </authorList>
    </citation>
    <scope>NUCLEOTIDE SEQUENCE [LARGE SCALE GENOMIC DNA]</scope>
    <source>
        <strain evidence="3">JCM 18326</strain>
    </source>
</reference>
<dbReference type="RefSeq" id="WP_345369986.1">
    <property type="nucleotide sequence ID" value="NZ_BAABJX010000020.1"/>
</dbReference>
<comment type="caution">
    <text evidence="2">The sequence shown here is derived from an EMBL/GenBank/DDBJ whole genome shotgun (WGS) entry which is preliminary data.</text>
</comment>